<sequence length="267" mass="30052">MQILCATVKCCRRSRDLPEKVIMTSDNIAEYVGENNQFTEKPVAEYPPVIQDNTVTTKDYLYSNNIDTDLLVVIGGLIVILFLMMLIMYFINSLRHKELTEILTKISFPEKSGSNLLKPEAVSCNLLSLCVLAPVFCTPRKLAEVSREIIVASAQEIAWTPGSSRIDGHQGENITWSLSSQSPADKYDLINKTSRVSPDSGRFYEPDTVLDHRERVRLFIQIQFPHGSDWSEVLRLTDIVTEKVSSGRAAGGYHHRHTGYTWSVSVN</sequence>
<evidence type="ECO:0000313" key="2">
    <source>
        <dbReference type="EMBL" id="EGE3747095.1"/>
    </source>
</evidence>
<evidence type="ECO:0008006" key="3">
    <source>
        <dbReference type="Google" id="ProtNLM"/>
    </source>
</evidence>
<name>A0A8H9DZP1_SHIBO</name>
<dbReference type="EMBL" id="AAVUMO010000078">
    <property type="protein sequence ID" value="EGE3747095.1"/>
    <property type="molecule type" value="Genomic_DNA"/>
</dbReference>
<keyword evidence="1" id="KW-1133">Transmembrane helix</keyword>
<dbReference type="AlphaFoldDB" id="A0A8H9DZP1"/>
<accession>A0A8H9DZP1</accession>
<evidence type="ECO:0000256" key="1">
    <source>
        <dbReference type="SAM" id="Phobius"/>
    </source>
</evidence>
<protein>
    <recommendedName>
        <fullName evidence="3">YhfA</fullName>
    </recommendedName>
</protein>
<organism evidence="2">
    <name type="scientific">Shigella boydii</name>
    <dbReference type="NCBI Taxonomy" id="621"/>
    <lineage>
        <taxon>Bacteria</taxon>
        <taxon>Pseudomonadati</taxon>
        <taxon>Pseudomonadota</taxon>
        <taxon>Gammaproteobacteria</taxon>
        <taxon>Enterobacterales</taxon>
        <taxon>Enterobacteriaceae</taxon>
        <taxon>Shigella</taxon>
    </lineage>
</organism>
<feature type="transmembrane region" description="Helical" evidence="1">
    <location>
        <begin position="70"/>
        <end position="91"/>
    </location>
</feature>
<dbReference type="Proteomes" id="UP000864586">
    <property type="component" value="Unassembled WGS sequence"/>
</dbReference>
<keyword evidence="1" id="KW-0812">Transmembrane</keyword>
<gene>
    <name evidence="2" type="ORF">DLV22_20925</name>
</gene>
<keyword evidence="1" id="KW-0472">Membrane</keyword>
<reference evidence="2" key="1">
    <citation type="submission" date="2018-05" db="EMBL/GenBank/DDBJ databases">
        <authorList>
            <person name="Ashton P.M."/>
            <person name="Dallman T."/>
            <person name="Nair S."/>
            <person name="De Pinna E."/>
            <person name="Peters T."/>
            <person name="Grant K."/>
        </authorList>
    </citation>
    <scope>NUCLEOTIDE SEQUENCE</scope>
    <source>
        <strain evidence="2">287711</strain>
    </source>
</reference>
<comment type="caution">
    <text evidence="2">The sequence shown here is derived from an EMBL/GenBank/DDBJ whole genome shotgun (WGS) entry which is preliminary data.</text>
</comment>
<proteinExistence type="predicted"/>